<dbReference type="InterPro" id="IPR054610">
    <property type="entry name" value="NNH"/>
</dbReference>
<evidence type="ECO:0000259" key="1">
    <source>
        <dbReference type="Pfam" id="PF22736"/>
    </source>
</evidence>
<name>A0A3N6N758_9CYAN</name>
<dbReference type="AlphaFoldDB" id="A0A3N6N758"/>
<gene>
    <name evidence="2" type="ORF">D5R40_17070</name>
</gene>
<proteinExistence type="predicted"/>
<dbReference type="EMBL" id="RCBY01000095">
    <property type="protein sequence ID" value="RQH39560.1"/>
    <property type="molecule type" value="Genomic_DNA"/>
</dbReference>
<evidence type="ECO:0000313" key="2">
    <source>
        <dbReference type="EMBL" id="RQH39560.1"/>
    </source>
</evidence>
<comment type="caution">
    <text evidence="2">The sequence shown here is derived from an EMBL/GenBank/DDBJ whole genome shotgun (WGS) entry which is preliminary data.</text>
</comment>
<dbReference type="OrthoDB" id="443465at2"/>
<feature type="domain" description="NACHT N-terminal helical" evidence="1">
    <location>
        <begin position="1"/>
        <end position="137"/>
    </location>
</feature>
<accession>A0A3N6N758</accession>
<keyword evidence="3" id="KW-1185">Reference proteome</keyword>
<sequence>MLDNIVKTIINAAKSAVPQAIDAAQRNELVVNTLKKLKLDPTQPPKDVDGVYIYALVEYGVGKDEAILKLFREKQIKNDFWSAYSANSPISFWNKVDDFIESYALGDEIKESQINIRSELEEFGQVFIRVAKRTKSPEFRPYPDWNFDESWWLQAGIILCI</sequence>
<dbReference type="Pfam" id="PF22736">
    <property type="entry name" value="NNH5"/>
    <property type="match status" value="1"/>
</dbReference>
<protein>
    <recommendedName>
        <fullName evidence="1">NACHT N-terminal helical domain-containing protein</fullName>
    </recommendedName>
</protein>
<reference evidence="2 3" key="1">
    <citation type="journal article" date="2018" name="ACS Chem. Biol.">
        <title>Ketoreductase domain dysfunction expands chemodiversity: malyngamide biosynthesis in the cyanobacterium Okeania hirsuta.</title>
        <authorList>
            <person name="Moss N.A."/>
            <person name="Leao T."/>
            <person name="Rankin M."/>
            <person name="McCullough T.M."/>
            <person name="Qu P."/>
            <person name="Korobeynikov A."/>
            <person name="Smith J.L."/>
            <person name="Gerwick L."/>
            <person name="Gerwick W.H."/>
        </authorList>
    </citation>
    <scope>NUCLEOTIDE SEQUENCE [LARGE SCALE GENOMIC DNA]</scope>
    <source>
        <strain evidence="2 3">PAB10Feb10-1</strain>
    </source>
</reference>
<dbReference type="RefSeq" id="WP_124146905.1">
    <property type="nucleotide sequence ID" value="NZ_CAWOKI010000205.1"/>
</dbReference>
<dbReference type="Proteomes" id="UP000269154">
    <property type="component" value="Unassembled WGS sequence"/>
</dbReference>
<organism evidence="2 3">
    <name type="scientific">Okeania hirsuta</name>
    <dbReference type="NCBI Taxonomy" id="1458930"/>
    <lineage>
        <taxon>Bacteria</taxon>
        <taxon>Bacillati</taxon>
        <taxon>Cyanobacteriota</taxon>
        <taxon>Cyanophyceae</taxon>
        <taxon>Oscillatoriophycideae</taxon>
        <taxon>Oscillatoriales</taxon>
        <taxon>Microcoleaceae</taxon>
        <taxon>Okeania</taxon>
    </lineage>
</organism>
<evidence type="ECO:0000313" key="3">
    <source>
        <dbReference type="Proteomes" id="UP000269154"/>
    </source>
</evidence>